<evidence type="ECO:0000313" key="2">
    <source>
        <dbReference type="Proteomes" id="UP000887560"/>
    </source>
</evidence>
<feature type="region of interest" description="Disordered" evidence="1">
    <location>
        <begin position="148"/>
        <end position="181"/>
    </location>
</feature>
<feature type="compositionally biased region" description="Basic residues" evidence="1">
    <location>
        <begin position="166"/>
        <end position="177"/>
    </location>
</feature>
<evidence type="ECO:0000256" key="1">
    <source>
        <dbReference type="SAM" id="MobiDB-lite"/>
    </source>
</evidence>
<dbReference type="Proteomes" id="UP000887560">
    <property type="component" value="Unplaced"/>
</dbReference>
<sequence length="195" mass="22214">MAVGGGNNNNPSFAQLLIGANGNANNNDFTNNPHAMTLYATPNGDLQLRLPNATVITQPPAQMVQSIRNNEESEEFNERIIYRKNKNIFQHPSTQICTDTECSSSDCNVYNNGNNLIKKEKNNKGKNLNFGKIKEEEEVEEIRNKKVKNNNQKQISMNSKENTTKIPKRQPSARRRPLQQQKRIVVTKRQQLTNY</sequence>
<evidence type="ECO:0000313" key="3">
    <source>
        <dbReference type="WBParaSite" id="scf7180000418260.g2230"/>
    </source>
</evidence>
<proteinExistence type="predicted"/>
<dbReference type="AlphaFoldDB" id="A0A915NG25"/>
<dbReference type="WBParaSite" id="scf7180000418260.g2230">
    <property type="protein sequence ID" value="scf7180000418260.g2230"/>
    <property type="gene ID" value="scf7180000418260.g2230"/>
</dbReference>
<accession>A0A915NG25</accession>
<feature type="compositionally biased region" description="Polar residues" evidence="1">
    <location>
        <begin position="155"/>
        <end position="165"/>
    </location>
</feature>
<name>A0A915NG25_9BILA</name>
<keyword evidence="2" id="KW-1185">Reference proteome</keyword>
<protein>
    <submittedName>
        <fullName evidence="3">Uncharacterized protein</fullName>
    </submittedName>
</protein>
<organism evidence="2 3">
    <name type="scientific">Meloidogyne floridensis</name>
    <dbReference type="NCBI Taxonomy" id="298350"/>
    <lineage>
        <taxon>Eukaryota</taxon>
        <taxon>Metazoa</taxon>
        <taxon>Ecdysozoa</taxon>
        <taxon>Nematoda</taxon>
        <taxon>Chromadorea</taxon>
        <taxon>Rhabditida</taxon>
        <taxon>Tylenchina</taxon>
        <taxon>Tylenchomorpha</taxon>
        <taxon>Tylenchoidea</taxon>
        <taxon>Meloidogynidae</taxon>
        <taxon>Meloidogyninae</taxon>
        <taxon>Meloidogyne</taxon>
    </lineage>
</organism>
<reference evidence="3" key="1">
    <citation type="submission" date="2022-11" db="UniProtKB">
        <authorList>
            <consortium name="WormBaseParasite"/>
        </authorList>
    </citation>
    <scope>IDENTIFICATION</scope>
</reference>